<dbReference type="InterPro" id="IPR029063">
    <property type="entry name" value="SAM-dependent_MTases_sf"/>
</dbReference>
<comment type="subcellular location">
    <subcellularLocation>
        <location evidence="6">Cytoplasm</location>
    </subcellularLocation>
    <subcellularLocation>
        <location evidence="6">Membrane</location>
        <topology evidence="6">Peripheral membrane protein</topology>
    </subcellularLocation>
</comment>
<evidence type="ECO:0000313" key="7">
    <source>
        <dbReference type="EMBL" id="CAK9200245.1"/>
    </source>
</evidence>
<dbReference type="Gene3D" id="3.40.50.150">
    <property type="entry name" value="Vaccinia Virus protein VP39"/>
    <property type="match status" value="1"/>
</dbReference>
<reference evidence="7" key="1">
    <citation type="submission" date="2024-02" db="EMBL/GenBank/DDBJ databases">
        <authorList>
            <consortium name="ELIXIR-Norway"/>
            <consortium name="Elixir Norway"/>
        </authorList>
    </citation>
    <scope>NUCLEOTIDE SEQUENCE</scope>
</reference>
<evidence type="ECO:0000313" key="8">
    <source>
        <dbReference type="Proteomes" id="UP001497512"/>
    </source>
</evidence>
<keyword evidence="6" id="KW-0963">Cytoplasm</keyword>
<evidence type="ECO:0000256" key="4">
    <source>
        <dbReference type="ARBA" id="ARBA00022679"/>
    </source>
</evidence>
<evidence type="ECO:0000256" key="5">
    <source>
        <dbReference type="ARBA" id="ARBA00022691"/>
    </source>
</evidence>
<organism evidence="7 8">
    <name type="scientific">Sphagnum troendelagicum</name>
    <dbReference type="NCBI Taxonomy" id="128251"/>
    <lineage>
        <taxon>Eukaryota</taxon>
        <taxon>Viridiplantae</taxon>
        <taxon>Streptophyta</taxon>
        <taxon>Embryophyta</taxon>
        <taxon>Bryophyta</taxon>
        <taxon>Sphagnophytina</taxon>
        <taxon>Sphagnopsida</taxon>
        <taxon>Sphagnales</taxon>
        <taxon>Sphagnaceae</taxon>
        <taxon>Sphagnum</taxon>
    </lineage>
</organism>
<evidence type="ECO:0000256" key="2">
    <source>
        <dbReference type="ARBA" id="ARBA00010703"/>
    </source>
</evidence>
<comment type="catalytic activity">
    <reaction evidence="1 6">
        <text>[phosphatase 2A protein]-C-terminal L-leucine + S-adenosyl-L-methionine = [phosphatase 2A protein]-C-terminal L-leucine methyl ester + S-adenosyl-L-homocysteine</text>
        <dbReference type="Rhea" id="RHEA:48544"/>
        <dbReference type="Rhea" id="RHEA-COMP:12134"/>
        <dbReference type="Rhea" id="RHEA-COMP:12135"/>
        <dbReference type="ChEBI" id="CHEBI:57856"/>
        <dbReference type="ChEBI" id="CHEBI:59789"/>
        <dbReference type="ChEBI" id="CHEBI:90516"/>
        <dbReference type="ChEBI" id="CHEBI:90517"/>
        <dbReference type="EC" id="2.1.1.233"/>
    </reaction>
</comment>
<dbReference type="PANTHER" id="PTHR13600">
    <property type="entry name" value="LEUCINE CARBOXYL METHYLTRANSFERASE"/>
    <property type="match status" value="1"/>
</dbReference>
<comment type="similarity">
    <text evidence="2 6">Belongs to the methyltransferase superfamily. LCMT family.</text>
</comment>
<keyword evidence="3 6" id="KW-0489">Methyltransferase</keyword>
<dbReference type="Pfam" id="PF04072">
    <property type="entry name" value="LCM"/>
    <property type="match status" value="1"/>
</dbReference>
<protein>
    <recommendedName>
        <fullName evidence="6">Leucine carboxyl methyltransferase 1 homolog</fullName>
        <ecNumber evidence="6">2.1.1.233</ecNumber>
    </recommendedName>
</protein>
<keyword evidence="6" id="KW-0472">Membrane</keyword>
<sequence>MATTSGSEQAVQATNDDATISKLSCVKKGYISDDFVQFFVRRPIKRSPIINRGYYARWSVMRQLLFQFLDADSPALNDPPPRKQILSLGAGFDTSFFQLVEEGRILHNFVEVDFSEVTRKKATVIGAKEVLLTKLGPEPKISMVEGEIISEHYTLLPADLRDLKDLDRVFLRATLDPKQPTLIIAECVLIYLEPHVSRAVVKWAADKFETAAFVIYEQIHPDDAFGQQMLRNLESRGCPLLGLHDTPTLESKEKRFTELGWQNAAALDMDSIYHEQINPLDRKRIEQLEIFDEFEEWNIMQEHYCVAYGVKDKNDFFLNFGFNLREHSGSSQRSIVL</sequence>
<keyword evidence="4 6" id="KW-0808">Transferase</keyword>
<dbReference type="InterPro" id="IPR016651">
    <property type="entry name" value="LCMT1"/>
</dbReference>
<dbReference type="Proteomes" id="UP001497512">
    <property type="component" value="Chromosome 12"/>
</dbReference>
<keyword evidence="8" id="KW-1185">Reference proteome</keyword>
<comment type="function">
    <text evidence="6">Involved in brassinosteroid (BR) signaling.</text>
</comment>
<accession>A0ABP0TMC4</accession>
<evidence type="ECO:0000256" key="3">
    <source>
        <dbReference type="ARBA" id="ARBA00022603"/>
    </source>
</evidence>
<dbReference type="PANTHER" id="PTHR13600:SF21">
    <property type="entry name" value="LEUCINE CARBOXYL METHYLTRANSFERASE 1"/>
    <property type="match status" value="1"/>
</dbReference>
<proteinExistence type="inferred from homology"/>
<evidence type="ECO:0000256" key="1">
    <source>
        <dbReference type="ARBA" id="ARBA00000724"/>
    </source>
</evidence>
<dbReference type="EC" id="2.1.1.233" evidence="6"/>
<evidence type="ECO:0000256" key="6">
    <source>
        <dbReference type="PIRNR" id="PIRNR016305"/>
    </source>
</evidence>
<dbReference type="SUPFAM" id="SSF53335">
    <property type="entry name" value="S-adenosyl-L-methionine-dependent methyltransferases"/>
    <property type="match status" value="1"/>
</dbReference>
<name>A0ABP0TMC4_9BRYO</name>
<gene>
    <name evidence="7" type="ORF">CSSPTR1EN2_LOCUS5340</name>
</gene>
<dbReference type="EMBL" id="OZ019904">
    <property type="protein sequence ID" value="CAK9200245.1"/>
    <property type="molecule type" value="Genomic_DNA"/>
</dbReference>
<keyword evidence="5 6" id="KW-0949">S-adenosyl-L-methionine</keyword>
<dbReference type="InterPro" id="IPR007213">
    <property type="entry name" value="Ppm1/Ppm2/Tcmp"/>
</dbReference>
<dbReference type="PIRSF" id="PIRSF016305">
    <property type="entry name" value="LCM_mtfrase"/>
    <property type="match status" value="1"/>
</dbReference>